<name>A0A3B0T9Y8_9ZZZZ</name>
<keyword evidence="1" id="KW-0472">Membrane</keyword>
<proteinExistence type="predicted"/>
<keyword evidence="1" id="KW-0812">Transmembrane</keyword>
<organism evidence="3">
    <name type="scientific">hydrothermal vent metagenome</name>
    <dbReference type="NCBI Taxonomy" id="652676"/>
    <lineage>
        <taxon>unclassified sequences</taxon>
        <taxon>metagenomes</taxon>
        <taxon>ecological metagenomes</taxon>
    </lineage>
</organism>
<reference evidence="3" key="1">
    <citation type="submission" date="2018-06" db="EMBL/GenBank/DDBJ databases">
        <authorList>
            <person name="Zhirakovskaya E."/>
        </authorList>
    </citation>
    <scope>NUCLEOTIDE SEQUENCE</scope>
</reference>
<evidence type="ECO:0000313" key="3">
    <source>
        <dbReference type="EMBL" id="VAW12883.1"/>
    </source>
</evidence>
<dbReference type="EMBL" id="UOEM01000054">
    <property type="protein sequence ID" value="VAW12883.1"/>
    <property type="molecule type" value="Genomic_DNA"/>
</dbReference>
<feature type="domain" description="Transposase DDE" evidence="2">
    <location>
        <begin position="31"/>
        <end position="114"/>
    </location>
</feature>
<dbReference type="PANTHER" id="PTHR30007:SF1">
    <property type="entry name" value="BLR1914 PROTEIN"/>
    <property type="match status" value="1"/>
</dbReference>
<keyword evidence="1" id="KW-1133">Transmembrane helix</keyword>
<sequence length="119" mass="13396">MKAEITGGEVSDTKGYDALADDDLPTAKVLIADKGYDADRIRENVIERGGTPVIPGRSNRKTPIPVDGFIYALRNQIERCFNKLKCARRFATRYDKTAISYLGFIHIVAVRLWYRSLST</sequence>
<evidence type="ECO:0000256" key="1">
    <source>
        <dbReference type="SAM" id="Phobius"/>
    </source>
</evidence>
<evidence type="ECO:0000259" key="2">
    <source>
        <dbReference type="Pfam" id="PF13586"/>
    </source>
</evidence>
<dbReference type="PANTHER" id="PTHR30007">
    <property type="entry name" value="PHP DOMAIN PROTEIN"/>
    <property type="match status" value="1"/>
</dbReference>
<accession>A0A3B0T9Y8</accession>
<dbReference type="Pfam" id="PF13586">
    <property type="entry name" value="DDE_Tnp_1_2"/>
    <property type="match status" value="1"/>
</dbReference>
<gene>
    <name evidence="3" type="ORF">MNBD_ALPHA09-372</name>
</gene>
<dbReference type="AlphaFoldDB" id="A0A3B0T9Y8"/>
<dbReference type="InterPro" id="IPR025668">
    <property type="entry name" value="Tnp_DDE_dom"/>
</dbReference>
<protein>
    <submittedName>
        <fullName evidence="3">Mobile element protein</fullName>
    </submittedName>
</protein>
<feature type="transmembrane region" description="Helical" evidence="1">
    <location>
        <begin position="98"/>
        <end position="114"/>
    </location>
</feature>